<dbReference type="InterPro" id="IPR036390">
    <property type="entry name" value="WH_DNA-bd_sf"/>
</dbReference>
<gene>
    <name evidence="2" type="ORF">J3E07_001396</name>
</gene>
<dbReference type="RefSeq" id="WP_209591476.1">
    <property type="nucleotide sequence ID" value="NZ_JAGGMU010000004.1"/>
</dbReference>
<evidence type="ECO:0000313" key="2">
    <source>
        <dbReference type="EMBL" id="MBP2201956.1"/>
    </source>
</evidence>
<dbReference type="SMART" id="SM00418">
    <property type="entry name" value="HTH_ARSR"/>
    <property type="match status" value="1"/>
</dbReference>
<organism evidence="2 3">
    <name type="scientific">Methanococcus voltae</name>
    <dbReference type="NCBI Taxonomy" id="2188"/>
    <lineage>
        <taxon>Archaea</taxon>
        <taxon>Methanobacteriati</taxon>
        <taxon>Methanobacteriota</taxon>
        <taxon>Methanomada group</taxon>
        <taxon>Methanococci</taxon>
        <taxon>Methanococcales</taxon>
        <taxon>Methanococcaceae</taxon>
        <taxon>Methanococcus</taxon>
    </lineage>
</organism>
<dbReference type="InterPro" id="IPR001845">
    <property type="entry name" value="HTH_ArsR_DNA-bd_dom"/>
</dbReference>
<sequence>MRDNDEYLSELKSIKEELKALKKCLIEYINISIKNNPKLDFENFSELDFEKNEITLENQSNEFKTFTDTNIRHNETYFKNDNLDIDNKYITNEYTIKISEISEKEVIEVFEPLSNERRLIILNSLLTSDRTYSELSNITGIRGGNLLFHLRKLQCSKLISQNHDRGDYILTSKGQKILSLIYQVYYIIRED</sequence>
<dbReference type="GO" id="GO:0003700">
    <property type="term" value="F:DNA-binding transcription factor activity"/>
    <property type="evidence" value="ECO:0007669"/>
    <property type="project" value="InterPro"/>
</dbReference>
<dbReference type="PROSITE" id="PS50987">
    <property type="entry name" value="HTH_ARSR_2"/>
    <property type="match status" value="1"/>
</dbReference>
<dbReference type="OrthoDB" id="114909at2157"/>
<proteinExistence type="predicted"/>
<dbReference type="Gene3D" id="1.10.10.10">
    <property type="entry name" value="Winged helix-like DNA-binding domain superfamily/Winged helix DNA-binding domain"/>
    <property type="match status" value="1"/>
</dbReference>
<dbReference type="GO" id="GO:0003677">
    <property type="term" value="F:DNA binding"/>
    <property type="evidence" value="ECO:0007669"/>
    <property type="project" value="UniProtKB-KW"/>
</dbReference>
<dbReference type="InterPro" id="IPR011991">
    <property type="entry name" value="ArsR-like_HTH"/>
</dbReference>
<reference evidence="2" key="1">
    <citation type="submission" date="2021-03" db="EMBL/GenBank/DDBJ databases">
        <title>Genomic Encyclopedia of Type Strains, Phase IV (KMG-V): Genome sequencing to study the core and pangenomes of soil and plant-associated prokaryotes.</title>
        <authorList>
            <person name="Whitman W."/>
        </authorList>
    </citation>
    <scope>NUCLEOTIDE SEQUENCE</scope>
    <source>
        <strain evidence="2">C4</strain>
    </source>
</reference>
<dbReference type="InterPro" id="IPR036388">
    <property type="entry name" value="WH-like_DNA-bd_sf"/>
</dbReference>
<dbReference type="AlphaFoldDB" id="A0A8J7RJD2"/>
<accession>A0A8J7RJD2</accession>
<evidence type="ECO:0000313" key="3">
    <source>
        <dbReference type="Proteomes" id="UP000740329"/>
    </source>
</evidence>
<feature type="domain" description="HTH arsR-type" evidence="1">
    <location>
        <begin position="98"/>
        <end position="191"/>
    </location>
</feature>
<dbReference type="EMBL" id="JAGGMV010000004">
    <property type="protein sequence ID" value="MBP2201956.1"/>
    <property type="molecule type" value="Genomic_DNA"/>
</dbReference>
<dbReference type="InterPro" id="IPR055771">
    <property type="entry name" value="DUF7347"/>
</dbReference>
<name>A0A8J7RJD2_METVO</name>
<dbReference type="Proteomes" id="UP000740329">
    <property type="component" value="Unassembled WGS sequence"/>
</dbReference>
<dbReference type="CDD" id="cd00090">
    <property type="entry name" value="HTH_ARSR"/>
    <property type="match status" value="1"/>
</dbReference>
<dbReference type="Pfam" id="PF24038">
    <property type="entry name" value="DUF7347"/>
    <property type="match status" value="1"/>
</dbReference>
<comment type="caution">
    <text evidence="2">The sequence shown here is derived from an EMBL/GenBank/DDBJ whole genome shotgun (WGS) entry which is preliminary data.</text>
</comment>
<keyword evidence="2" id="KW-0238">DNA-binding</keyword>
<dbReference type="SUPFAM" id="SSF46785">
    <property type="entry name" value="Winged helix' DNA-binding domain"/>
    <property type="match status" value="1"/>
</dbReference>
<protein>
    <submittedName>
        <fullName evidence="2">DNA-binding transcriptional ArsR family regulator</fullName>
    </submittedName>
</protein>
<evidence type="ECO:0000259" key="1">
    <source>
        <dbReference type="PROSITE" id="PS50987"/>
    </source>
</evidence>